<sequence length="471" mass="53774">MSNQADIKVMDILLWSENSRLPDLLSGKSQDEIRQALLKDEKRFGVLSLANEIIKDQDLIPTERIILLEEEGKYISYEGNRRVLAYQCIINPELAAEHKKDFEKIVSKSELNKDFKVECVVASDLVEANRYIERKHLKGNNEKPWGQLERDNHSARVKRFGGNADKERIKRANIAKLLNSVDLPDSLKKQVLGPGYITNFYRMVDSTPGYQHFGIKVKDDGEVEISDPKGVNNKLKVFVWDLLTKKQPLDGQSWSRAYNKTGQIKEYFESSTIGDLSEIDKKIEASKVTDIFGNEEIKVTEKGTTIFSSSKPKEYQTLIKPTKKLLNLKPDSLKIAEVYNELKLIAVKECPHAVSVVVRVLIEITVRRFLDLNGEKFTDDGFLIISKQKPKRELKEKLNFIATNYATGQVKKSIQALNENLLTQSLNQVVHNCGYFATEKQIRDFWKNLEGVFEYMVGAIIEKENGTSKNP</sequence>
<comment type="caution">
    <text evidence="1">The sequence shown here is derived from an EMBL/GenBank/DDBJ whole genome shotgun (WGS) entry which is preliminary data.</text>
</comment>
<dbReference type="AlphaFoldDB" id="A0A1F5E403"/>
<dbReference type="Proteomes" id="UP000178583">
    <property type="component" value="Unassembled WGS sequence"/>
</dbReference>
<accession>A0A1F5E403</accession>
<dbReference type="EMBL" id="MEZY01000053">
    <property type="protein sequence ID" value="OGD62149.1"/>
    <property type="molecule type" value="Genomic_DNA"/>
</dbReference>
<dbReference type="STRING" id="1797472.A2215_03925"/>
<evidence type="ECO:0000313" key="2">
    <source>
        <dbReference type="Proteomes" id="UP000178583"/>
    </source>
</evidence>
<evidence type="ECO:0008006" key="3">
    <source>
        <dbReference type="Google" id="ProtNLM"/>
    </source>
</evidence>
<name>A0A1F5E403_9BACT</name>
<evidence type="ECO:0000313" key="1">
    <source>
        <dbReference type="EMBL" id="OGD62149.1"/>
    </source>
</evidence>
<protein>
    <recommendedName>
        <fullName evidence="3">ParB/Sulfiredoxin domain-containing protein</fullName>
    </recommendedName>
</protein>
<gene>
    <name evidence="1" type="ORF">A2215_03925</name>
</gene>
<reference evidence="1 2" key="1">
    <citation type="journal article" date="2016" name="Nat. Commun.">
        <title>Thousands of microbial genomes shed light on interconnected biogeochemical processes in an aquifer system.</title>
        <authorList>
            <person name="Anantharaman K."/>
            <person name="Brown C.T."/>
            <person name="Hug L.A."/>
            <person name="Sharon I."/>
            <person name="Castelle C.J."/>
            <person name="Probst A.J."/>
            <person name="Thomas B.C."/>
            <person name="Singh A."/>
            <person name="Wilkins M.J."/>
            <person name="Karaoz U."/>
            <person name="Brodie E.L."/>
            <person name="Williams K.H."/>
            <person name="Hubbard S.S."/>
            <person name="Banfield J.F."/>
        </authorList>
    </citation>
    <scope>NUCLEOTIDE SEQUENCE [LARGE SCALE GENOMIC DNA]</scope>
</reference>
<organism evidence="1 2">
    <name type="scientific">Candidatus Berkelbacteria bacterium RIFOXYA2_FULL_43_10</name>
    <dbReference type="NCBI Taxonomy" id="1797472"/>
    <lineage>
        <taxon>Bacteria</taxon>
        <taxon>Candidatus Berkelbacteria</taxon>
    </lineage>
</organism>
<proteinExistence type="predicted"/>